<gene>
    <name evidence="11" type="ORF">SAMN05660236_5207</name>
</gene>
<dbReference type="GO" id="GO:0008237">
    <property type="term" value="F:metallopeptidase activity"/>
    <property type="evidence" value="ECO:0007669"/>
    <property type="project" value="UniProtKB-KW"/>
</dbReference>
<keyword evidence="7" id="KW-0482">Metalloprotease</keyword>
<dbReference type="InterPro" id="IPR026444">
    <property type="entry name" value="Secre_tail"/>
</dbReference>
<dbReference type="EMBL" id="FUZU01000004">
    <property type="protein sequence ID" value="SKC86643.1"/>
    <property type="molecule type" value="Genomic_DNA"/>
</dbReference>
<dbReference type="AlphaFoldDB" id="A0A1T5MEY7"/>
<name>A0A1T5MEY7_9BACT</name>
<keyword evidence="6" id="KW-0862">Zinc</keyword>
<keyword evidence="3" id="KW-0479">Metal-binding</keyword>
<evidence type="ECO:0000313" key="12">
    <source>
        <dbReference type="Proteomes" id="UP000190961"/>
    </source>
</evidence>
<evidence type="ECO:0000256" key="1">
    <source>
        <dbReference type="ARBA" id="ARBA00008721"/>
    </source>
</evidence>
<keyword evidence="12" id="KW-1185">Reference proteome</keyword>
<dbReference type="Gene3D" id="2.60.120.200">
    <property type="match status" value="1"/>
</dbReference>
<keyword evidence="8" id="KW-1015">Disulfide bond</keyword>
<dbReference type="Gene3D" id="3.40.390.10">
    <property type="entry name" value="Collagenase (Catalytic Domain)"/>
    <property type="match status" value="1"/>
</dbReference>
<evidence type="ECO:0000256" key="8">
    <source>
        <dbReference type="ARBA" id="ARBA00023157"/>
    </source>
</evidence>
<evidence type="ECO:0000259" key="9">
    <source>
        <dbReference type="Pfam" id="PF05572"/>
    </source>
</evidence>
<keyword evidence="2" id="KW-0645">Protease</keyword>
<dbReference type="PANTHER" id="PTHR47466:SF1">
    <property type="entry name" value="METALLOPROTEASE MEP1 (AFU_ORTHOLOGUE AFUA_1G07730)-RELATED"/>
    <property type="match status" value="1"/>
</dbReference>
<evidence type="ECO:0000256" key="6">
    <source>
        <dbReference type="ARBA" id="ARBA00022833"/>
    </source>
</evidence>
<evidence type="ECO:0000256" key="7">
    <source>
        <dbReference type="ARBA" id="ARBA00023049"/>
    </source>
</evidence>
<evidence type="ECO:0000259" key="10">
    <source>
        <dbReference type="Pfam" id="PF18962"/>
    </source>
</evidence>
<dbReference type="GO" id="GO:0006508">
    <property type="term" value="P:proteolysis"/>
    <property type="evidence" value="ECO:0007669"/>
    <property type="project" value="UniProtKB-KW"/>
</dbReference>
<dbReference type="STRING" id="688867.SAMN05660236_5207"/>
<comment type="similarity">
    <text evidence="1">Belongs to the peptidase M43B family.</text>
</comment>
<dbReference type="InterPro" id="IPR024079">
    <property type="entry name" value="MetalloPept_cat_dom_sf"/>
</dbReference>
<reference evidence="11 12" key="1">
    <citation type="submission" date="2017-02" db="EMBL/GenBank/DDBJ databases">
        <authorList>
            <person name="Peterson S.W."/>
        </authorList>
    </citation>
    <scope>NUCLEOTIDE SEQUENCE [LARGE SCALE GENOMIC DNA]</scope>
    <source>
        <strain evidence="11 12">DSM 25262</strain>
    </source>
</reference>
<evidence type="ECO:0000256" key="4">
    <source>
        <dbReference type="ARBA" id="ARBA00022729"/>
    </source>
</evidence>
<evidence type="ECO:0000313" key="11">
    <source>
        <dbReference type="EMBL" id="SKC86643.1"/>
    </source>
</evidence>
<accession>A0A1T5MEY7</accession>
<dbReference type="SUPFAM" id="SSF55486">
    <property type="entry name" value="Metalloproteases ('zincins'), catalytic domain"/>
    <property type="match status" value="1"/>
</dbReference>
<proteinExistence type="inferred from homology"/>
<evidence type="ECO:0000256" key="2">
    <source>
        <dbReference type="ARBA" id="ARBA00022670"/>
    </source>
</evidence>
<sequence>MLAVLCTPLQSIAQQRCGVVEHTNNLRTNKGIPENDAQFEQWLNNATQQRLKREKNGNKIQSVYQIPVVVHVIHNGESVGNGTNIPEAQVLSQIRVLNADYQRTNNDASSTPAEFQSVAGSMSIEFVLAKRTPDGFPTNGIVRVKGTKSSWTSNDDVQLKALSYWPSEDYLNIWVCNLTGYLGYAQFPVSDIAGLQEYQDGLAVTDGAVFAYRVFGSIEDGAFNLNSKYNRGRTATHELGHFFGLRHTWGDDGGANNCSGTDYVNDTPNQDIETYNCPTHPQASCNVTKMFQNYLDYTDDACMNLFTKGQVSRMITVLESSPRRESLLTSPGLLDPNAEGNDLMIGKVIAPSPVTCSDRVVPKLLIKVNHSIETITSFTITYSINNVSLEKTFPGYNLEEGDETEISLPEIQLAAGENTLSFEVNKPNEGIDINPFNNNKSTSAIINTQKDVIPLRQDFEQAFDEAWTIANPVGGMNWQAVDLSGNTAIYMNAFTNTVANDESWLVSPVLDFTSSTEASMSFDLSYAYRSGKFDTFKVLASRDCGTTFDITLLELTGPTIASRTSTTAWQPASADDWEVNKNISLEDFAGEGEARVAFVFTNQNGNNLYLDNVEFFQYENPITVSSRLAVSPNPASAEVSVRLNLPQREDATVTITDVLGKIVSSQSIKNGLNQNFTFQVYGINPGLYLVWVKTSSGSWSSRLLVQ</sequence>
<keyword evidence="4" id="KW-0732">Signal</keyword>
<dbReference type="CDD" id="cd04275">
    <property type="entry name" value="ZnMc_pappalysin_like"/>
    <property type="match status" value="1"/>
</dbReference>
<dbReference type="InterPro" id="IPR008754">
    <property type="entry name" value="Peptidase_M43"/>
</dbReference>
<feature type="domain" description="Secretion system C-terminal sorting" evidence="10">
    <location>
        <begin position="631"/>
        <end position="704"/>
    </location>
</feature>
<dbReference type="GO" id="GO:0046872">
    <property type="term" value="F:metal ion binding"/>
    <property type="evidence" value="ECO:0007669"/>
    <property type="project" value="UniProtKB-KW"/>
</dbReference>
<dbReference type="PANTHER" id="PTHR47466">
    <property type="match status" value="1"/>
</dbReference>
<dbReference type="Pfam" id="PF05572">
    <property type="entry name" value="Peptidase_M43"/>
    <property type="match status" value="1"/>
</dbReference>
<keyword evidence="5" id="KW-0378">Hydrolase</keyword>
<evidence type="ECO:0000256" key="3">
    <source>
        <dbReference type="ARBA" id="ARBA00022723"/>
    </source>
</evidence>
<dbReference type="Proteomes" id="UP000190961">
    <property type="component" value="Unassembled WGS sequence"/>
</dbReference>
<evidence type="ECO:0000256" key="5">
    <source>
        <dbReference type="ARBA" id="ARBA00022801"/>
    </source>
</evidence>
<protein>
    <submittedName>
        <fullName evidence="11">Por secretion system C-terminal sorting domain-containing protein</fullName>
    </submittedName>
</protein>
<dbReference type="NCBIfam" id="TIGR04183">
    <property type="entry name" value="Por_Secre_tail"/>
    <property type="match status" value="1"/>
</dbReference>
<dbReference type="Pfam" id="PF18962">
    <property type="entry name" value="Por_Secre_tail"/>
    <property type="match status" value="1"/>
</dbReference>
<feature type="domain" description="Peptidase M43 pregnancy-associated plasma-A" evidence="9">
    <location>
        <begin position="221"/>
        <end position="319"/>
    </location>
</feature>
<organism evidence="11 12">
    <name type="scientific">Ohtaekwangia koreensis</name>
    <dbReference type="NCBI Taxonomy" id="688867"/>
    <lineage>
        <taxon>Bacteria</taxon>
        <taxon>Pseudomonadati</taxon>
        <taxon>Bacteroidota</taxon>
        <taxon>Cytophagia</taxon>
        <taxon>Cytophagales</taxon>
        <taxon>Fulvivirgaceae</taxon>
        <taxon>Ohtaekwangia</taxon>
    </lineage>
</organism>
<dbReference type="NCBIfam" id="NF038128">
    <property type="entry name" value="choice_anch_J"/>
    <property type="match status" value="1"/>
</dbReference>